<keyword evidence="3" id="KW-1185">Reference proteome</keyword>
<evidence type="ECO:0000313" key="3">
    <source>
        <dbReference type="Proteomes" id="UP000515292"/>
    </source>
</evidence>
<evidence type="ECO:0000259" key="1">
    <source>
        <dbReference type="Pfam" id="PF04755"/>
    </source>
</evidence>
<evidence type="ECO:0000313" key="2">
    <source>
        <dbReference type="EMBL" id="QMW24144.1"/>
    </source>
</evidence>
<dbReference type="KEGG" id="sand:H3309_06720"/>
<organism evidence="2 3">
    <name type="scientific">Sandaracinobacteroides saxicola</name>
    <dbReference type="NCBI Taxonomy" id="2759707"/>
    <lineage>
        <taxon>Bacteria</taxon>
        <taxon>Pseudomonadati</taxon>
        <taxon>Pseudomonadota</taxon>
        <taxon>Alphaproteobacteria</taxon>
        <taxon>Sphingomonadales</taxon>
        <taxon>Sphingosinicellaceae</taxon>
        <taxon>Sandaracinobacteroides</taxon>
    </lineage>
</organism>
<dbReference type="InterPro" id="IPR039633">
    <property type="entry name" value="PAP"/>
</dbReference>
<accession>A0A7G5ILA2</accession>
<dbReference type="InterPro" id="IPR006843">
    <property type="entry name" value="PAP/fibrillin_dom"/>
</dbReference>
<dbReference type="PANTHER" id="PTHR31906">
    <property type="entry name" value="PLASTID-LIPID-ASSOCIATED PROTEIN 4, CHLOROPLASTIC-RELATED"/>
    <property type="match status" value="1"/>
</dbReference>
<dbReference type="RefSeq" id="WP_182297967.1">
    <property type="nucleotide sequence ID" value="NZ_CP059851.1"/>
</dbReference>
<dbReference type="Proteomes" id="UP000515292">
    <property type="component" value="Chromosome"/>
</dbReference>
<dbReference type="AlphaFoldDB" id="A0A7G5ILA2"/>
<feature type="domain" description="Plastid lipid-associated protein/fibrillin conserved" evidence="1">
    <location>
        <begin position="6"/>
        <end position="185"/>
    </location>
</feature>
<protein>
    <submittedName>
        <fullName evidence="2">Fibrillin</fullName>
    </submittedName>
</protein>
<sequence length="199" mass="21768">MPEISALKVELAELGARTEVGFDAGGADVERIKALAAALEGLNPTAEPSRAVALLRGRWKLLYSSFGLQRDTTLARLSFNVLPKSPIRVKELFQEIDPATGLYDNVVTFDGEDGFPGESVTLGEYAVVDDHRLDVRFTEALVLGPGAPVRLPLDNARIPPLYSDVTFLDDGFRLNRGSFGNLYVLERLDPAPLRWARDG</sequence>
<dbReference type="EMBL" id="CP059851">
    <property type="protein sequence ID" value="QMW24144.1"/>
    <property type="molecule type" value="Genomic_DNA"/>
</dbReference>
<proteinExistence type="predicted"/>
<reference evidence="2 3" key="1">
    <citation type="submission" date="2020-07" db="EMBL/GenBank/DDBJ databases">
        <title>Complete genome sequence for Sandaracinobacter sp. M6.</title>
        <authorList>
            <person name="Tang Y."/>
            <person name="Liu Q."/>
            <person name="Guo Z."/>
            <person name="Lei P."/>
            <person name="Huang B."/>
        </authorList>
    </citation>
    <scope>NUCLEOTIDE SEQUENCE [LARGE SCALE GENOMIC DNA]</scope>
    <source>
        <strain evidence="2 3">M6</strain>
    </source>
</reference>
<gene>
    <name evidence="2" type="ORF">H3309_06720</name>
</gene>
<name>A0A7G5ILA2_9SPHN</name>
<dbReference type="Pfam" id="PF04755">
    <property type="entry name" value="PAP_fibrillin"/>
    <property type="match status" value="1"/>
</dbReference>